<accession>A0A4S8SRX6</accession>
<name>A0A4S8SRX6_AURPU</name>
<sequence length="197" mass="21802">MKINQYDASEPSDLSESKPKSRISEILKGRLQALMGRSQKDKSTKAPSSNQRDSARLPEAPGARRYNLLNRPSSPTPAAPTAPLSPPRVSPLIQPTVKTSGSLTLVAIDKDPNVSGDQGNLADLSDHAHVENKTCPSETLSCYLDLRGHSIEYYRNLVVSKLQHHQWYTAETSRDWYRTTSSLSTNTSISTEVQRKK</sequence>
<comment type="caution">
    <text evidence="2">The sequence shown here is derived from an EMBL/GenBank/DDBJ whole genome shotgun (WGS) entry which is preliminary data.</text>
</comment>
<protein>
    <submittedName>
        <fullName evidence="2">Uncharacterized protein</fullName>
    </submittedName>
</protein>
<proteinExistence type="predicted"/>
<dbReference type="EMBL" id="QZAF01000087">
    <property type="protein sequence ID" value="THV73565.1"/>
    <property type="molecule type" value="Genomic_DNA"/>
</dbReference>
<evidence type="ECO:0000256" key="1">
    <source>
        <dbReference type="SAM" id="MobiDB-lite"/>
    </source>
</evidence>
<organism evidence="2 3">
    <name type="scientific">Aureobasidium pullulans</name>
    <name type="common">Black yeast</name>
    <name type="synonym">Pullularia pullulans</name>
    <dbReference type="NCBI Taxonomy" id="5580"/>
    <lineage>
        <taxon>Eukaryota</taxon>
        <taxon>Fungi</taxon>
        <taxon>Dikarya</taxon>
        <taxon>Ascomycota</taxon>
        <taxon>Pezizomycotina</taxon>
        <taxon>Dothideomycetes</taxon>
        <taxon>Dothideomycetidae</taxon>
        <taxon>Dothideales</taxon>
        <taxon>Saccotheciaceae</taxon>
        <taxon>Aureobasidium</taxon>
    </lineage>
</organism>
<dbReference type="AlphaFoldDB" id="A0A4S8SRX6"/>
<feature type="region of interest" description="Disordered" evidence="1">
    <location>
        <begin position="1"/>
        <end position="95"/>
    </location>
</feature>
<feature type="compositionally biased region" description="Pro residues" evidence="1">
    <location>
        <begin position="74"/>
        <end position="89"/>
    </location>
</feature>
<evidence type="ECO:0000313" key="3">
    <source>
        <dbReference type="Proteomes" id="UP000304951"/>
    </source>
</evidence>
<reference evidence="2 3" key="1">
    <citation type="submission" date="2018-10" db="EMBL/GenBank/DDBJ databases">
        <title>Fifty Aureobasidium pullulans genomes reveal a recombining polyextremotolerant generalist.</title>
        <authorList>
            <person name="Gostincar C."/>
            <person name="Turk M."/>
            <person name="Zajc J."/>
            <person name="Gunde-Cimerman N."/>
        </authorList>
    </citation>
    <scope>NUCLEOTIDE SEQUENCE [LARGE SCALE GENOMIC DNA]</scope>
    <source>
        <strain evidence="2 3">EXF-11900</strain>
    </source>
</reference>
<evidence type="ECO:0000313" key="2">
    <source>
        <dbReference type="EMBL" id="THV73565.1"/>
    </source>
</evidence>
<gene>
    <name evidence="2" type="ORF">D6D28_03180</name>
</gene>
<feature type="compositionally biased region" description="Basic and acidic residues" evidence="1">
    <location>
        <begin position="15"/>
        <end position="28"/>
    </location>
</feature>
<dbReference type="Proteomes" id="UP000304951">
    <property type="component" value="Unassembled WGS sequence"/>
</dbReference>